<dbReference type="EMBL" id="BEXT01000001">
    <property type="protein sequence ID" value="GBC61320.1"/>
    <property type="molecule type" value="Genomic_DNA"/>
</dbReference>
<evidence type="ECO:0000313" key="3">
    <source>
        <dbReference type="Proteomes" id="UP000288096"/>
    </source>
</evidence>
<dbReference type="AlphaFoldDB" id="A0A401FWI0"/>
<comment type="caution">
    <text evidence="2">The sequence shown here is derived from an EMBL/GenBank/DDBJ whole genome shotgun (WGS) entry which is preliminary data.</text>
</comment>
<dbReference type="Proteomes" id="UP000288096">
    <property type="component" value="Unassembled WGS sequence"/>
</dbReference>
<dbReference type="RefSeq" id="WP_124328620.1">
    <property type="nucleotide sequence ID" value="NZ_BEXT01000001.1"/>
</dbReference>
<reference evidence="3" key="1">
    <citation type="submission" date="2017-11" db="EMBL/GenBank/DDBJ databases">
        <authorList>
            <person name="Watanabe M."/>
            <person name="Kojima H."/>
        </authorList>
    </citation>
    <scope>NUCLEOTIDE SEQUENCE [LARGE SCALE GENOMIC DNA]</scope>
    <source>
        <strain evidence="3">Tokyo 01</strain>
    </source>
</reference>
<organism evidence="2 3">
    <name type="scientific">Desulfonema ishimotonii</name>
    <dbReference type="NCBI Taxonomy" id="45657"/>
    <lineage>
        <taxon>Bacteria</taxon>
        <taxon>Pseudomonadati</taxon>
        <taxon>Thermodesulfobacteriota</taxon>
        <taxon>Desulfobacteria</taxon>
        <taxon>Desulfobacterales</taxon>
        <taxon>Desulfococcaceae</taxon>
        <taxon>Desulfonema</taxon>
    </lineage>
</organism>
<keyword evidence="3" id="KW-1185">Reference proteome</keyword>
<keyword evidence="1" id="KW-0472">Membrane</keyword>
<gene>
    <name evidence="2" type="ORF">DENIS_2280</name>
</gene>
<name>A0A401FWI0_9BACT</name>
<dbReference type="OrthoDB" id="5422943at2"/>
<feature type="transmembrane region" description="Helical" evidence="1">
    <location>
        <begin position="14"/>
        <end position="31"/>
    </location>
</feature>
<reference evidence="3" key="2">
    <citation type="submission" date="2019-01" db="EMBL/GenBank/DDBJ databases">
        <title>Genome sequence of Desulfonema ishimotonii strain Tokyo 01.</title>
        <authorList>
            <person name="Fukui M."/>
        </authorList>
    </citation>
    <scope>NUCLEOTIDE SEQUENCE [LARGE SCALE GENOMIC DNA]</scope>
    <source>
        <strain evidence="3">Tokyo 01</strain>
    </source>
</reference>
<keyword evidence="1" id="KW-0812">Transmembrane</keyword>
<evidence type="ECO:0000256" key="1">
    <source>
        <dbReference type="SAM" id="Phobius"/>
    </source>
</evidence>
<evidence type="ECO:0000313" key="2">
    <source>
        <dbReference type="EMBL" id="GBC61320.1"/>
    </source>
</evidence>
<dbReference type="PROSITE" id="PS51257">
    <property type="entry name" value="PROKAR_LIPOPROTEIN"/>
    <property type="match status" value="1"/>
</dbReference>
<protein>
    <submittedName>
        <fullName evidence="2">Uncharacterized protein</fullName>
    </submittedName>
</protein>
<keyword evidence="1" id="KW-1133">Transmembrane helix</keyword>
<sequence>MTVQRLPNTCLKKIWVAIITSFILIGCQAYYQGGVVNSENRIILPAGPEKGLMDTRDLVFYYALSREKNRLTVSGTVEFTGGVEDFPVVRYFHLHIYFLDSDGHILERRRIFSAGHLQEARTWSFRRQLDIPGDTSALAFGYSGRVRDVGTDAPVWDFWKVPY</sequence>
<accession>A0A401FWI0</accession>
<proteinExistence type="predicted"/>